<dbReference type="FunFam" id="1.25.10.10:FF:001255">
    <property type="entry name" value="Exportin 1"/>
    <property type="match status" value="1"/>
</dbReference>
<dbReference type="SMART" id="SM00913">
    <property type="entry name" value="IBN_N"/>
    <property type="match status" value="1"/>
</dbReference>
<organism evidence="9 10">
    <name type="scientific">Absidia repens</name>
    <dbReference type="NCBI Taxonomy" id="90262"/>
    <lineage>
        <taxon>Eukaryota</taxon>
        <taxon>Fungi</taxon>
        <taxon>Fungi incertae sedis</taxon>
        <taxon>Mucoromycota</taxon>
        <taxon>Mucoromycotina</taxon>
        <taxon>Mucoromycetes</taxon>
        <taxon>Mucorales</taxon>
        <taxon>Cunninghamellaceae</taxon>
        <taxon>Absidia</taxon>
    </lineage>
</organism>
<dbReference type="PANTHER" id="PTHR11223">
    <property type="entry name" value="EXPORTIN 1/5"/>
    <property type="match status" value="1"/>
</dbReference>
<dbReference type="EMBL" id="MCGE01000001">
    <property type="protein sequence ID" value="ORZ25895.1"/>
    <property type="molecule type" value="Genomic_DNA"/>
</dbReference>
<evidence type="ECO:0000256" key="1">
    <source>
        <dbReference type="ARBA" id="ARBA00004123"/>
    </source>
</evidence>
<evidence type="ECO:0000256" key="7">
    <source>
        <dbReference type="ARBA" id="ARBA00073514"/>
    </source>
</evidence>
<dbReference type="GO" id="GO:0000056">
    <property type="term" value="P:ribosomal small subunit export from nucleus"/>
    <property type="evidence" value="ECO:0007669"/>
    <property type="project" value="TreeGrafter"/>
</dbReference>
<dbReference type="InterPro" id="IPR040485">
    <property type="entry name" value="XPO1_repeat_3"/>
</dbReference>
<dbReference type="Pfam" id="PF08389">
    <property type="entry name" value="Xpo1"/>
    <property type="match status" value="1"/>
</dbReference>
<evidence type="ECO:0000256" key="2">
    <source>
        <dbReference type="ARBA" id="ARBA00009466"/>
    </source>
</evidence>
<dbReference type="GO" id="GO:0005737">
    <property type="term" value="C:cytoplasm"/>
    <property type="evidence" value="ECO:0007669"/>
    <property type="project" value="TreeGrafter"/>
</dbReference>
<dbReference type="InterPro" id="IPR001494">
    <property type="entry name" value="Importin-beta_N"/>
</dbReference>
<dbReference type="Gene3D" id="1.25.10.10">
    <property type="entry name" value="Leucine-rich Repeat Variant"/>
    <property type="match status" value="1"/>
</dbReference>
<dbReference type="PANTHER" id="PTHR11223:SF2">
    <property type="entry name" value="EXPORTIN-1"/>
    <property type="match status" value="1"/>
</dbReference>
<dbReference type="Pfam" id="PF08767">
    <property type="entry name" value="CRM1_C"/>
    <property type="match status" value="1"/>
</dbReference>
<feature type="domain" description="Importin N-terminal" evidence="8">
    <location>
        <begin position="36"/>
        <end position="102"/>
    </location>
</feature>
<dbReference type="Pfam" id="PF18784">
    <property type="entry name" value="CRM1_repeat_2"/>
    <property type="match status" value="1"/>
</dbReference>
<dbReference type="GO" id="GO:0006611">
    <property type="term" value="P:protein export from nucleus"/>
    <property type="evidence" value="ECO:0007669"/>
    <property type="project" value="InterPro"/>
</dbReference>
<evidence type="ECO:0000313" key="10">
    <source>
        <dbReference type="Proteomes" id="UP000193560"/>
    </source>
</evidence>
<proteinExistence type="inferred from homology"/>
<evidence type="ECO:0000259" key="8">
    <source>
        <dbReference type="PROSITE" id="PS50166"/>
    </source>
</evidence>
<keyword evidence="3" id="KW-0813">Transport</keyword>
<dbReference type="GO" id="GO:0051028">
    <property type="term" value="P:mRNA transport"/>
    <property type="evidence" value="ECO:0007669"/>
    <property type="project" value="UniProtKB-KW"/>
</dbReference>
<dbReference type="InterPro" id="IPR014877">
    <property type="entry name" value="XPO1_C_dom"/>
</dbReference>
<dbReference type="STRING" id="90262.A0A1X2J272"/>
<accession>A0A1X2J272</accession>
<sequence>MNIEELLDREHPLNVGLLDMAVQAFYTGDPATQKEAERVLTIFQNHPDTWQQVASILETSQSLHTKFLGLRILDNFITVRWNTVPLETRLEIRNYIVGLVISLTSTANLDLMERTLVTKLNMVLIQILKKDWLQHWVTFIPEIVAASQTNLSLCENNLRILKLLNEEIFDYSGDQMTVARTEKLKAQMKKEADIVFGLCKQVLEANDVPPPSLTEAALATLSRFLVWLPQDFVADSGIVYIIGNLIDRHRVLVLECFTTIASHDIVHNGDGNCEAQIVIIYRTVMDYIQKALPLVKGFALLYEDSDAYDQSFVHHAVLLITTILSKHLGTLDRLCYNDGMFPVFTYLLELSRIEDVEMWRMCLEYWEYLTSQPDQTSSHYTKLHLADIRILILDRMIPPDEVLLVEDDDGEVTKEYIKEGGKSATFKSMKHVLSDITRLDTQGTIKVIQERLVLLAQSENWAWVYLNKLCWAIGAISGTLTSADENSFLMLILEELVRMLEKSSADTRTTISGETSYVLTSCLVYIGTQYVRFIDVNPIFLNLVLSRLFSYMHDSLPGVRDMACDSFMKLCQGCPETLANKIIGNYSAPIVWMVIRDINNYTMDLDTSQMSLVYGALGHLVVSLASPIDRKLALDELAKTPEIYLNQDWHTVNITSVSLSVDKLKPVLTAIKLCQAVCSSTGPTYQPIFYRQLGFYVDIYKVTSKFIRSSEGVEDSLEKRQCQKIKTEIQRLVENVFSHSNDGQSSSNSSKNQLQDLLQVILEDYHALSGTSEPMVLDMMATILGKEELLWPQALDAILADLFEPTLMLINQNFSDYPTHRLGFFRLLRSLNQRYFEDFLRLPSNTITIIVDSILWGTKHTVSDISHVALQTCLDMINAASQLEDEDMASEFYRMYYLRILTETLTILVDPDCQNGFKYQSQLLARMLELVQEGEIYTQVFDTATVDNPLMSNATYLQDYVQRFFIHTFPLLQKDQTEVLVLGMFEYSGDLERFQSDLLDFIIDIRQVDDIDAGNQRRQQQQDAELELLRFV</sequence>
<dbReference type="AlphaFoldDB" id="A0A1X2J272"/>
<gene>
    <name evidence="9" type="ORF">BCR42DRAFT_401162</name>
</gene>
<evidence type="ECO:0000256" key="6">
    <source>
        <dbReference type="ARBA" id="ARBA00023242"/>
    </source>
</evidence>
<evidence type="ECO:0000256" key="3">
    <source>
        <dbReference type="ARBA" id="ARBA00022448"/>
    </source>
</evidence>
<dbReference type="InterPro" id="IPR045065">
    <property type="entry name" value="XPO1/5"/>
</dbReference>
<name>A0A1X2J272_9FUNG</name>
<dbReference type="GO" id="GO:0000055">
    <property type="term" value="P:ribosomal large subunit export from nucleus"/>
    <property type="evidence" value="ECO:0007669"/>
    <property type="project" value="TreeGrafter"/>
</dbReference>
<keyword evidence="10" id="KW-1185">Reference proteome</keyword>
<dbReference type="InterPro" id="IPR041123">
    <property type="entry name" value="CRM1_repeat"/>
</dbReference>
<dbReference type="Pfam" id="PF03810">
    <property type="entry name" value="IBN_N"/>
    <property type="match status" value="1"/>
</dbReference>
<keyword evidence="5" id="KW-0653">Protein transport</keyword>
<dbReference type="OrthoDB" id="2215036at2759"/>
<dbReference type="Pfam" id="PF18787">
    <property type="entry name" value="CRM1_repeat_3"/>
    <property type="match status" value="1"/>
</dbReference>
<evidence type="ECO:0000313" key="9">
    <source>
        <dbReference type="EMBL" id="ORZ25895.1"/>
    </source>
</evidence>
<reference evidence="9 10" key="1">
    <citation type="submission" date="2016-07" db="EMBL/GenBank/DDBJ databases">
        <title>Pervasive Adenine N6-methylation of Active Genes in Fungi.</title>
        <authorList>
            <consortium name="DOE Joint Genome Institute"/>
            <person name="Mondo S.J."/>
            <person name="Dannebaum R.O."/>
            <person name="Kuo R.C."/>
            <person name="Labutti K."/>
            <person name="Haridas S."/>
            <person name="Kuo A."/>
            <person name="Salamov A."/>
            <person name="Ahrendt S.R."/>
            <person name="Lipzen A."/>
            <person name="Sullivan W."/>
            <person name="Andreopoulos W.B."/>
            <person name="Clum A."/>
            <person name="Lindquist E."/>
            <person name="Daum C."/>
            <person name="Ramamoorthy G.K."/>
            <person name="Gryganskyi A."/>
            <person name="Culley D."/>
            <person name="Magnuson J.K."/>
            <person name="James T.Y."/>
            <person name="O'Malley M.A."/>
            <person name="Stajich J.E."/>
            <person name="Spatafora J.W."/>
            <person name="Visel A."/>
            <person name="Grigoriev I.V."/>
        </authorList>
    </citation>
    <scope>NUCLEOTIDE SEQUENCE [LARGE SCALE GENOMIC DNA]</scope>
    <source>
        <strain evidence="9 10">NRRL 1336</strain>
    </source>
</reference>
<dbReference type="GO" id="GO:0005049">
    <property type="term" value="F:nuclear export signal receptor activity"/>
    <property type="evidence" value="ECO:0007669"/>
    <property type="project" value="InterPro"/>
</dbReference>
<dbReference type="InterPro" id="IPR011989">
    <property type="entry name" value="ARM-like"/>
</dbReference>
<evidence type="ECO:0000256" key="5">
    <source>
        <dbReference type="ARBA" id="ARBA00022927"/>
    </source>
</evidence>
<dbReference type="GO" id="GO:0031267">
    <property type="term" value="F:small GTPase binding"/>
    <property type="evidence" value="ECO:0007669"/>
    <property type="project" value="InterPro"/>
</dbReference>
<comment type="subcellular location">
    <subcellularLocation>
        <location evidence="1">Nucleus</location>
    </subcellularLocation>
</comment>
<keyword evidence="4" id="KW-0509">mRNA transport</keyword>
<evidence type="ECO:0000256" key="4">
    <source>
        <dbReference type="ARBA" id="ARBA00022816"/>
    </source>
</evidence>
<dbReference type="PROSITE" id="PS50166">
    <property type="entry name" value="IMPORTIN_B_NT"/>
    <property type="match status" value="1"/>
</dbReference>
<dbReference type="Pfam" id="PF18777">
    <property type="entry name" value="CRM1_repeat"/>
    <property type="match status" value="1"/>
</dbReference>
<dbReference type="InterPro" id="IPR016024">
    <property type="entry name" value="ARM-type_fold"/>
</dbReference>
<dbReference type="GO" id="GO:0005634">
    <property type="term" value="C:nucleus"/>
    <property type="evidence" value="ECO:0007669"/>
    <property type="project" value="UniProtKB-SubCell"/>
</dbReference>
<protein>
    <recommendedName>
        <fullName evidence="7">Exportin-1</fullName>
    </recommendedName>
</protein>
<dbReference type="SMART" id="SM01102">
    <property type="entry name" value="CRM1_C"/>
    <property type="match status" value="1"/>
</dbReference>
<dbReference type="InterPro" id="IPR041235">
    <property type="entry name" value="Exp1_repeat_2"/>
</dbReference>
<keyword evidence="6" id="KW-0539">Nucleus</keyword>
<comment type="similarity">
    <text evidence="2">Belongs to the exportin family.</text>
</comment>
<dbReference type="InterPro" id="IPR013598">
    <property type="entry name" value="Exportin-1/Importin-b-like"/>
</dbReference>
<comment type="caution">
    <text evidence="9">The sequence shown here is derived from an EMBL/GenBank/DDBJ whole genome shotgun (WGS) entry which is preliminary data.</text>
</comment>
<dbReference type="Proteomes" id="UP000193560">
    <property type="component" value="Unassembled WGS sequence"/>
</dbReference>
<dbReference type="SUPFAM" id="SSF48371">
    <property type="entry name" value="ARM repeat"/>
    <property type="match status" value="1"/>
</dbReference>